<feature type="chain" id="PRO_5009321183" evidence="1">
    <location>
        <begin position="37"/>
        <end position="333"/>
    </location>
</feature>
<reference evidence="3" key="1">
    <citation type="submission" date="2016-11" db="UniProtKB">
        <authorList>
            <consortium name="WormBaseParasite"/>
        </authorList>
    </citation>
    <scope>IDENTIFICATION</scope>
</reference>
<evidence type="ECO:0000256" key="1">
    <source>
        <dbReference type="SAM" id="SignalP"/>
    </source>
</evidence>
<name>A0A1I8IQ62_9PLAT</name>
<keyword evidence="2" id="KW-1185">Reference proteome</keyword>
<accession>A0A1I8IQ62</accession>
<dbReference type="WBParaSite" id="maker-uti_cns_0014920-snap-gene-0.3-mRNA-1">
    <property type="protein sequence ID" value="maker-uti_cns_0014920-snap-gene-0.3-mRNA-1"/>
    <property type="gene ID" value="maker-uti_cns_0014920-snap-gene-0.3"/>
</dbReference>
<dbReference type="AlphaFoldDB" id="A0A1I8IQ62"/>
<proteinExistence type="predicted"/>
<keyword evidence="1" id="KW-0732">Signal</keyword>
<dbReference type="Proteomes" id="UP000095280">
    <property type="component" value="Unplaced"/>
</dbReference>
<evidence type="ECO:0000313" key="2">
    <source>
        <dbReference type="Proteomes" id="UP000095280"/>
    </source>
</evidence>
<protein>
    <submittedName>
        <fullName evidence="3">Peptidase S1 domain-containing protein</fullName>
    </submittedName>
</protein>
<feature type="signal peptide" evidence="1">
    <location>
        <begin position="1"/>
        <end position="36"/>
    </location>
</feature>
<evidence type="ECO:0000313" key="3">
    <source>
        <dbReference type="WBParaSite" id="maker-uti_cns_0014920-snap-gene-0.3-mRNA-1"/>
    </source>
</evidence>
<organism evidence="2 3">
    <name type="scientific">Macrostomum lignano</name>
    <dbReference type="NCBI Taxonomy" id="282301"/>
    <lineage>
        <taxon>Eukaryota</taxon>
        <taxon>Metazoa</taxon>
        <taxon>Spiralia</taxon>
        <taxon>Lophotrochozoa</taxon>
        <taxon>Platyhelminthes</taxon>
        <taxon>Rhabditophora</taxon>
        <taxon>Macrostomorpha</taxon>
        <taxon>Macrostomida</taxon>
        <taxon>Macrostomidae</taxon>
        <taxon>Macrostomum</taxon>
    </lineage>
</organism>
<sequence>HRAALQTPNLHRIEMAEPHQQMLLFLLLGSLPLAHAECRSAITKYTVLSANHCLNKSKSVWQLSSGRSSSMLDCFVSSRSFRLGSVGLVQRSKRDASCALFRFGEVCRLLNMTSTTPTAGVAAESTCETVVDSEYDAIASNEHFSAVWVGDRGPALENLVCGSEGQRNPMKSLNVTWTSEGARMDGVSSRLWVDDPTGLDFTASYTWVLHLKRTPGKQSYLSWGSCCNASKEDIRFFGKNISLCLKLIPLMKIIYGSVLPANADQFFTVGVVRDTAAGRTQFFVKSEFFPEAKSLIASNMTASSGKSFCLKMGWQTLAQRSHQGCRRDQPGSD</sequence>